<sequence length="108" mass="12007">MALTRDFKETIKKRVESDPDFAKSLLHEAIDLMLDGDSVTAKLVLRDLINATVGFERLAEEVQKPSKSLHRMLSASGNPTMDNLSAIFATIKKALHVRIDTRVDSLQA</sequence>
<dbReference type="Proteomes" id="UP001144352">
    <property type="component" value="Unassembled WGS sequence"/>
</dbReference>
<dbReference type="EMBL" id="BSDS01000002">
    <property type="protein sequence ID" value="GLI38955.1"/>
    <property type="molecule type" value="Genomic_DNA"/>
</dbReference>
<name>A0A9W6LDG8_9BACT</name>
<evidence type="ECO:0000313" key="1">
    <source>
        <dbReference type="EMBL" id="GLI38955.1"/>
    </source>
</evidence>
<evidence type="ECO:0000313" key="2">
    <source>
        <dbReference type="Proteomes" id="UP001144352"/>
    </source>
</evidence>
<comment type="caution">
    <text evidence="1">The sequence shown here is derived from an EMBL/GenBank/DDBJ whole genome shotgun (WGS) entry which is preliminary data.</text>
</comment>
<dbReference type="AlphaFoldDB" id="A0A9W6LDG8"/>
<keyword evidence="2" id="KW-1185">Reference proteome</keyword>
<dbReference type="RefSeq" id="WP_214185407.1">
    <property type="nucleotide sequence ID" value="NZ_BSDS01000002.1"/>
</dbReference>
<protein>
    <submittedName>
        <fullName evidence="1">Uncharacterized protein</fullName>
    </submittedName>
</protein>
<gene>
    <name evidence="1" type="ORF">GHYDROH2_24560</name>
</gene>
<accession>A0A9W6LDG8</accession>
<reference evidence="1" key="1">
    <citation type="submission" date="2022-12" db="EMBL/GenBank/DDBJ databases">
        <title>Reference genome sequencing for broad-spectrum identification of bacterial and archaeal isolates by mass spectrometry.</title>
        <authorList>
            <person name="Sekiguchi Y."/>
            <person name="Tourlousse D.M."/>
        </authorList>
    </citation>
    <scope>NUCLEOTIDE SEQUENCE</scope>
    <source>
        <strain evidence="1">H2</strain>
    </source>
</reference>
<organism evidence="1 2">
    <name type="scientific">Geobacter hydrogenophilus</name>
    <dbReference type="NCBI Taxonomy" id="40983"/>
    <lineage>
        <taxon>Bacteria</taxon>
        <taxon>Pseudomonadati</taxon>
        <taxon>Thermodesulfobacteriota</taxon>
        <taxon>Desulfuromonadia</taxon>
        <taxon>Geobacterales</taxon>
        <taxon>Geobacteraceae</taxon>
        <taxon>Geobacter</taxon>
    </lineage>
</organism>
<proteinExistence type="predicted"/>